<dbReference type="AlphaFoldDB" id="A0A386HPN1"/>
<keyword evidence="4" id="KW-0732">Signal</keyword>
<dbReference type="PANTHER" id="PTHR33307">
    <property type="entry name" value="ALPHA-RHAMNOSIDASE (EUROFUNG)"/>
    <property type="match status" value="1"/>
</dbReference>
<evidence type="ECO:0000259" key="5">
    <source>
        <dbReference type="Pfam" id="PF05592"/>
    </source>
</evidence>
<dbReference type="InterPro" id="IPR013737">
    <property type="entry name" value="Bac_rhamnosid_N"/>
</dbReference>
<name>A0A386HPN1_9BACT</name>
<evidence type="ECO:0000259" key="7">
    <source>
        <dbReference type="Pfam" id="PF17389"/>
    </source>
</evidence>
<comment type="catalytic activity">
    <reaction evidence="1">
        <text>Hydrolysis of terminal non-reducing alpha-L-rhamnose residues in alpha-L-rhamnosides.</text>
        <dbReference type="EC" id="3.2.1.40"/>
    </reaction>
</comment>
<dbReference type="RefSeq" id="WP_119987016.1">
    <property type="nucleotide sequence ID" value="NZ_CP032489.1"/>
</dbReference>
<dbReference type="Pfam" id="PF08531">
    <property type="entry name" value="Bac_rhamnosid_N"/>
    <property type="match status" value="1"/>
</dbReference>
<dbReference type="EMBL" id="CP032489">
    <property type="protein sequence ID" value="AYD47652.1"/>
    <property type="molecule type" value="Genomic_DNA"/>
</dbReference>
<keyword evidence="10" id="KW-1185">Reference proteome</keyword>
<evidence type="ECO:0000256" key="4">
    <source>
        <dbReference type="SAM" id="SignalP"/>
    </source>
</evidence>
<dbReference type="GO" id="GO:0030596">
    <property type="term" value="F:alpha-L-rhamnosidase activity"/>
    <property type="evidence" value="ECO:0007669"/>
    <property type="project" value="UniProtKB-EC"/>
</dbReference>
<dbReference type="InterPro" id="IPR012341">
    <property type="entry name" value="6hp_glycosidase-like_sf"/>
</dbReference>
<dbReference type="Pfam" id="PF17390">
    <property type="entry name" value="Bac_rhamnosid_C"/>
    <property type="match status" value="1"/>
</dbReference>
<evidence type="ECO:0000256" key="1">
    <source>
        <dbReference type="ARBA" id="ARBA00001445"/>
    </source>
</evidence>
<dbReference type="EC" id="3.2.1.40" evidence="2"/>
<sequence length="920" mass="104429">MRRFLLFFIFFSFTFRLCLAQRPKVNTLQCDDKTNPINIDSKMPKLSWQVDAKERAVEQTSYQIIVADNISTIKKNRGNIWESGVVKSSKSVQVLYKGPVLKPTETYYWRVRIWDNKNHSSKWSAINFWQMGLLQPADWEGAKWIAYQKMDDSLRILPGEEFVKGQSKGTLNDTLPLFRKVFSVRKKIKRARVYISGLGHFELSINGKKIGDHFLDPGWVNYQKQALYVSFDVTKNLREGENAIGVILGNGFYYIPQVKHRYKKLLVQYGYPKMISRLLIEFSDGSVQNIISDKTWKATPSPITFSSIYGGEDYNGCMELKNWSTINFNDKNWMPVKLVDGPPELNAQAADPVKIENKFIPKGVVKLNDSSWVYDLGQNASGIPEIMLSGKRGDTITLIPGELLHKDSSANQNATGKPYLLHYILKGGGIEIWHPLFTYYGFRYVQVNGAVPKGKENPRQLPVIESLKGLHTSNDAKPAGSFSCSNKLFNRTFNLINWSIKNNMASLFTDCPHREKLGWLEELHLMGNSVHFNFQVYNLLKKSIEDMKLAQTPDGLIPEIAPEYTVFTYGGDMFRDSPEWGSSSIIIPWYLYRWYGDSTVLATSYSMMKRYANYLLGKANNYILTEGLGDWYDLGPNPPGVSQLTPKGLTATAIYFYDLNILRQTATLLHQPNDIVRFGQLANQVKEAFNKRFYDPQKKQYGSGSQTSNAMALYMQLVPEDLSADVLKNLVDSIVANKYALTAGDIGYRYVLKVLEDAGRSDIIYKMNNRSDVPGYGYQLAKGATSLTESWQALPSVSNDHFMLGHLMEWFYTGLAGIRQAENSIAYKQIIIQPNAVGDIDWVNANYQSPYGLIQSNWIKKPKEFELNLSIPPNTTAKIYLPADKNSSVTESGKKIKYRYEDGKAVVSKGSGVYHFVVKE</sequence>
<feature type="chain" id="PRO_5017484462" description="alpha-L-rhamnosidase" evidence="4">
    <location>
        <begin position="21"/>
        <end position="920"/>
    </location>
</feature>
<dbReference type="InterPro" id="IPR008928">
    <property type="entry name" value="6-hairpin_glycosidase_sf"/>
</dbReference>
<proteinExistence type="predicted"/>
<dbReference type="OrthoDB" id="9766741at2"/>
<organism evidence="9 10">
    <name type="scientific">Arachidicoccus soli</name>
    <dbReference type="NCBI Taxonomy" id="2341117"/>
    <lineage>
        <taxon>Bacteria</taxon>
        <taxon>Pseudomonadati</taxon>
        <taxon>Bacteroidota</taxon>
        <taxon>Chitinophagia</taxon>
        <taxon>Chitinophagales</taxon>
        <taxon>Chitinophagaceae</taxon>
        <taxon>Arachidicoccus</taxon>
    </lineage>
</organism>
<dbReference type="Gene3D" id="2.60.40.10">
    <property type="entry name" value="Immunoglobulins"/>
    <property type="match status" value="1"/>
</dbReference>
<dbReference type="InterPro" id="IPR013783">
    <property type="entry name" value="Ig-like_fold"/>
</dbReference>
<dbReference type="Gene3D" id="2.60.120.260">
    <property type="entry name" value="Galactose-binding domain-like"/>
    <property type="match status" value="2"/>
</dbReference>
<dbReference type="Pfam" id="PF05592">
    <property type="entry name" value="Bac_rhamnosid"/>
    <property type="match status" value="1"/>
</dbReference>
<dbReference type="PANTHER" id="PTHR33307:SF11">
    <property type="entry name" value="ALPHA-L-RHAMNOSIDASE"/>
    <property type="match status" value="1"/>
</dbReference>
<keyword evidence="3" id="KW-0378">Hydrolase</keyword>
<feature type="signal peptide" evidence="4">
    <location>
        <begin position="1"/>
        <end position="20"/>
    </location>
</feature>
<dbReference type="KEGG" id="ark:D6B99_08555"/>
<evidence type="ECO:0000259" key="6">
    <source>
        <dbReference type="Pfam" id="PF08531"/>
    </source>
</evidence>
<dbReference type="InterPro" id="IPR035398">
    <property type="entry name" value="Bac_rhamnosid_C"/>
</dbReference>
<dbReference type="PIRSF" id="PIRSF010631">
    <property type="entry name" value="A-rhamnsds"/>
    <property type="match status" value="1"/>
</dbReference>
<dbReference type="GO" id="GO:0005975">
    <property type="term" value="P:carbohydrate metabolic process"/>
    <property type="evidence" value="ECO:0007669"/>
    <property type="project" value="InterPro"/>
</dbReference>
<dbReference type="Proteomes" id="UP000266118">
    <property type="component" value="Chromosome"/>
</dbReference>
<evidence type="ECO:0000256" key="2">
    <source>
        <dbReference type="ARBA" id="ARBA00012652"/>
    </source>
</evidence>
<dbReference type="Gene3D" id="2.60.420.10">
    <property type="entry name" value="Maltose phosphorylase, domain 3"/>
    <property type="match status" value="1"/>
</dbReference>
<dbReference type="Pfam" id="PF25788">
    <property type="entry name" value="Ig_Rha78A_N"/>
    <property type="match status" value="1"/>
</dbReference>
<evidence type="ECO:0000313" key="9">
    <source>
        <dbReference type="EMBL" id="AYD47652.1"/>
    </source>
</evidence>
<evidence type="ECO:0000313" key="10">
    <source>
        <dbReference type="Proteomes" id="UP000266118"/>
    </source>
</evidence>
<dbReference type="Pfam" id="PF17389">
    <property type="entry name" value="Bac_rhamnosid6H"/>
    <property type="match status" value="1"/>
</dbReference>
<dbReference type="InterPro" id="IPR016007">
    <property type="entry name" value="Alpha_rhamnosid"/>
</dbReference>
<dbReference type="SUPFAM" id="SSF48208">
    <property type="entry name" value="Six-hairpin glycosidases"/>
    <property type="match status" value="1"/>
</dbReference>
<evidence type="ECO:0000256" key="3">
    <source>
        <dbReference type="ARBA" id="ARBA00022801"/>
    </source>
</evidence>
<reference evidence="9 10" key="1">
    <citation type="submission" date="2018-09" db="EMBL/GenBank/DDBJ databases">
        <title>Arachidicoccus sp. nov., a bacterium isolated from soil.</title>
        <authorList>
            <person name="Weon H.-Y."/>
            <person name="Kwon S.-W."/>
            <person name="Lee S.A."/>
        </authorList>
    </citation>
    <scope>NUCLEOTIDE SEQUENCE [LARGE SCALE GENOMIC DNA]</scope>
    <source>
        <strain evidence="9 10">KIS59-12</strain>
    </source>
</reference>
<feature type="domain" description="Bacterial alpha-L-rhamnosidase N-terminal" evidence="6">
    <location>
        <begin position="186"/>
        <end position="356"/>
    </location>
</feature>
<protein>
    <recommendedName>
        <fullName evidence="2">alpha-L-rhamnosidase</fullName>
        <ecNumber evidence="2">3.2.1.40</ecNumber>
    </recommendedName>
</protein>
<feature type="domain" description="Alpha-L-rhamnosidase six-hairpin glycosidase" evidence="7">
    <location>
        <begin position="479"/>
        <end position="813"/>
    </location>
</feature>
<feature type="domain" description="Alpha-L-rhamnosidase concanavalin-like" evidence="5">
    <location>
        <begin position="366"/>
        <end position="453"/>
    </location>
</feature>
<accession>A0A386HPN1</accession>
<dbReference type="InterPro" id="IPR035396">
    <property type="entry name" value="Bac_rhamnosid6H"/>
</dbReference>
<evidence type="ECO:0000259" key="8">
    <source>
        <dbReference type="Pfam" id="PF17390"/>
    </source>
</evidence>
<gene>
    <name evidence="9" type="ORF">D6B99_08555</name>
</gene>
<feature type="domain" description="Alpha-L-rhamnosidase C-terminal" evidence="8">
    <location>
        <begin position="817"/>
        <end position="894"/>
    </location>
</feature>
<dbReference type="InterPro" id="IPR008902">
    <property type="entry name" value="Rhamnosid_concanavalin"/>
</dbReference>
<dbReference type="Gene3D" id="1.50.10.10">
    <property type="match status" value="1"/>
</dbReference>